<protein>
    <recommendedName>
        <fullName evidence="1">COMM domain-containing protein</fullName>
    </recommendedName>
</protein>
<sequence>MANESPKSTKLKGIFQETEILMSAVSTFNKVDPSKFPLLLSRVLQRYHVDEYKNIFSTEEMVKLEASLSLEKMELELLLDGIKFVVDKAAYFVLKPASLSKELMDIGLEEERATAFSQGWGNLGKALIERLKKRAFFPIQLEDINWRLNLQLGQSFQSRQKIPKAIFQLELSDESKPVEEREQVTVEFSREELYRLYDELEKIQDQLDSLT</sequence>
<keyword evidence="3" id="KW-1185">Reference proteome</keyword>
<evidence type="ECO:0000259" key="1">
    <source>
        <dbReference type="PROSITE" id="PS51269"/>
    </source>
</evidence>
<dbReference type="EMBL" id="JAKMXF010000022">
    <property type="protein sequence ID" value="KAI6660890.1"/>
    <property type="molecule type" value="Genomic_DNA"/>
</dbReference>
<gene>
    <name evidence="2" type="ORF">LOD99_13614</name>
</gene>
<dbReference type="Pfam" id="PF21672">
    <property type="entry name" value="COMM_HN"/>
    <property type="match status" value="1"/>
</dbReference>
<dbReference type="Pfam" id="PF07258">
    <property type="entry name" value="COMM_domain"/>
    <property type="match status" value="1"/>
</dbReference>
<comment type="caution">
    <text evidence="2">The sequence shown here is derived from an EMBL/GenBank/DDBJ whole genome shotgun (WGS) entry which is preliminary data.</text>
</comment>
<accession>A0AAV7KIZ0</accession>
<organism evidence="2 3">
    <name type="scientific">Oopsacas minuta</name>
    <dbReference type="NCBI Taxonomy" id="111878"/>
    <lineage>
        <taxon>Eukaryota</taxon>
        <taxon>Metazoa</taxon>
        <taxon>Porifera</taxon>
        <taxon>Hexactinellida</taxon>
        <taxon>Hexasterophora</taxon>
        <taxon>Lyssacinosida</taxon>
        <taxon>Leucopsacidae</taxon>
        <taxon>Oopsacas</taxon>
    </lineage>
</organism>
<evidence type="ECO:0000313" key="2">
    <source>
        <dbReference type="EMBL" id="KAI6660890.1"/>
    </source>
</evidence>
<proteinExistence type="predicted"/>
<dbReference type="InterPro" id="IPR037361">
    <property type="entry name" value="COMMD10"/>
</dbReference>
<dbReference type="PANTHER" id="PTHR12333">
    <property type="entry name" value="COMM DOMAIN CONTAINING PROTEIN 10"/>
    <property type="match status" value="1"/>
</dbReference>
<dbReference type="InterPro" id="IPR017920">
    <property type="entry name" value="COMM"/>
</dbReference>
<reference evidence="2 3" key="1">
    <citation type="journal article" date="2023" name="BMC Biol.">
        <title>The compact genome of the sponge Oopsacas minuta (Hexactinellida) is lacking key metazoan core genes.</title>
        <authorList>
            <person name="Santini S."/>
            <person name="Schenkelaars Q."/>
            <person name="Jourda C."/>
            <person name="Duchesne M."/>
            <person name="Belahbib H."/>
            <person name="Rocher C."/>
            <person name="Selva M."/>
            <person name="Riesgo A."/>
            <person name="Vervoort M."/>
            <person name="Leys S.P."/>
            <person name="Kodjabachian L."/>
            <person name="Le Bivic A."/>
            <person name="Borchiellini C."/>
            <person name="Claverie J.M."/>
            <person name="Renard E."/>
        </authorList>
    </citation>
    <scope>NUCLEOTIDE SEQUENCE [LARGE SCALE GENOMIC DNA]</scope>
    <source>
        <strain evidence="2">SPO-2</strain>
    </source>
</reference>
<dbReference type="PANTHER" id="PTHR12333:SF0">
    <property type="entry name" value="COMM DOMAIN-CONTAINING PROTEIN 10"/>
    <property type="match status" value="1"/>
</dbReference>
<dbReference type="Proteomes" id="UP001165289">
    <property type="component" value="Unassembled WGS sequence"/>
</dbReference>
<evidence type="ECO:0000313" key="3">
    <source>
        <dbReference type="Proteomes" id="UP001165289"/>
    </source>
</evidence>
<dbReference type="AlphaFoldDB" id="A0AAV7KIZ0"/>
<dbReference type="PROSITE" id="PS51269">
    <property type="entry name" value="COMM"/>
    <property type="match status" value="1"/>
</dbReference>
<name>A0AAV7KIZ0_9METZ</name>
<feature type="domain" description="COMM" evidence="1">
    <location>
        <begin position="140"/>
        <end position="211"/>
    </location>
</feature>